<comment type="similarity">
    <text evidence="2">In the C-terminal section; belongs to the class-I pyridoxal-phosphate-dependent aminotransferase family.</text>
</comment>
<dbReference type="InterPro" id="IPR036388">
    <property type="entry name" value="WH-like_DNA-bd_sf"/>
</dbReference>
<proteinExistence type="inferred from homology"/>
<keyword evidence="7" id="KW-0805">Transcription regulation</keyword>
<dbReference type="Pfam" id="PF00392">
    <property type="entry name" value="GntR"/>
    <property type="match status" value="1"/>
</dbReference>
<protein>
    <recommendedName>
        <fullName evidence="3">HTH-type transcriptional regulator NorG</fullName>
    </recommendedName>
</protein>
<dbReference type="PANTHER" id="PTHR42790:SF7">
    <property type="entry name" value="GNTR FAMILY TRANSCRIPTIONAL REGULATORY PROTEIN"/>
    <property type="match status" value="1"/>
</dbReference>
<evidence type="ECO:0000313" key="11">
    <source>
        <dbReference type="EMBL" id="MBB6502999.1"/>
    </source>
</evidence>
<dbReference type="InterPro" id="IPR015424">
    <property type="entry name" value="PyrdxlP-dep_Trfase"/>
</dbReference>
<evidence type="ECO:0000256" key="1">
    <source>
        <dbReference type="ARBA" id="ARBA00001933"/>
    </source>
</evidence>
<evidence type="ECO:0000256" key="8">
    <source>
        <dbReference type="ARBA" id="ARBA00023125"/>
    </source>
</evidence>
<gene>
    <name evidence="11" type="ORF">HDF25_005185</name>
</gene>
<dbReference type="InterPro" id="IPR004839">
    <property type="entry name" value="Aminotransferase_I/II_large"/>
</dbReference>
<evidence type="ECO:0000313" key="12">
    <source>
        <dbReference type="Proteomes" id="UP000521017"/>
    </source>
</evidence>
<keyword evidence="5" id="KW-0808">Transferase</keyword>
<dbReference type="InterPro" id="IPR015422">
    <property type="entry name" value="PyrdxlP-dep_Trfase_small"/>
</dbReference>
<dbReference type="GO" id="GO:0003677">
    <property type="term" value="F:DNA binding"/>
    <property type="evidence" value="ECO:0007669"/>
    <property type="project" value="UniProtKB-KW"/>
</dbReference>
<evidence type="ECO:0000256" key="9">
    <source>
        <dbReference type="ARBA" id="ARBA00023163"/>
    </source>
</evidence>
<name>A0A7X0ML86_9SPHI</name>
<dbReference type="Gene3D" id="3.40.640.10">
    <property type="entry name" value="Type I PLP-dependent aspartate aminotransferase-like (Major domain)"/>
    <property type="match status" value="1"/>
</dbReference>
<dbReference type="Gene3D" id="3.90.1150.10">
    <property type="entry name" value="Aspartate Aminotransferase, domain 1"/>
    <property type="match status" value="1"/>
</dbReference>
<accession>A0A7X0ML86</accession>
<evidence type="ECO:0000256" key="3">
    <source>
        <dbReference type="ARBA" id="ARBA00015123"/>
    </source>
</evidence>
<feature type="domain" description="HTH gntR-type" evidence="10">
    <location>
        <begin position="10"/>
        <end position="78"/>
    </location>
</feature>
<keyword evidence="4" id="KW-0032">Aminotransferase</keyword>
<sequence length="479" mass="53446">MHQPDSKIKIHLYEKIATDLSQQIYSGVLVSGDKIPSVRETCQQYQVSMSTVLQAYYQLESKSLIRSVPQSGYYVSHRLQTSGLPNKSNPSIHLSNEDTSDIVSKVYDGISSDHMMLSLGVPSAKLLPLSKLNKALNHALHSLPEYGSAYEHVLGNPKLRRQIARLSATWGGQLTEDDILTTAGCSGAMTQAIIALTQRGDTIAVESPVYFGILQLALSLGLKVLELPTHPETGIELEALKAAFVKNKIKLCLFISNFSNPMGGTMSVEHKKELVRLLEYYHIPLIENDMYGDLYFGPARPTNCKTYDESGLVLLCSSISKTLAPGYRVGWLTPGIFTEQIRRVKFATTISSATITQEAVADFLEKGRYESHLKKLRNTLQSNCLNYTEAVRTWFPEGTKISRPQGGFMLWVELDPKINTAALYNQTIKRKVSFAPGRMFTLQNQFNNCLRLSYGLPWTEQVKTAIKTIGTLAKYQETY</sequence>
<keyword evidence="9" id="KW-0804">Transcription</keyword>
<comment type="caution">
    <text evidence="11">The sequence shown here is derived from an EMBL/GenBank/DDBJ whole genome shotgun (WGS) entry which is preliminary data.</text>
</comment>
<dbReference type="AlphaFoldDB" id="A0A7X0ML86"/>
<dbReference type="GO" id="GO:1901605">
    <property type="term" value="P:alpha-amino acid metabolic process"/>
    <property type="evidence" value="ECO:0007669"/>
    <property type="project" value="TreeGrafter"/>
</dbReference>
<dbReference type="EMBL" id="JACHCC010000018">
    <property type="protein sequence ID" value="MBB6502999.1"/>
    <property type="molecule type" value="Genomic_DNA"/>
</dbReference>
<dbReference type="SMART" id="SM00345">
    <property type="entry name" value="HTH_GNTR"/>
    <property type="match status" value="1"/>
</dbReference>
<dbReference type="SUPFAM" id="SSF53383">
    <property type="entry name" value="PLP-dependent transferases"/>
    <property type="match status" value="1"/>
</dbReference>
<dbReference type="InterPro" id="IPR000524">
    <property type="entry name" value="Tscrpt_reg_HTH_GntR"/>
</dbReference>
<dbReference type="PANTHER" id="PTHR42790">
    <property type="entry name" value="AMINOTRANSFERASE"/>
    <property type="match status" value="1"/>
</dbReference>
<dbReference type="InterPro" id="IPR050859">
    <property type="entry name" value="Class-I_PLP-dep_aminotransf"/>
</dbReference>
<keyword evidence="8 11" id="KW-0238">DNA-binding</keyword>
<evidence type="ECO:0000259" key="10">
    <source>
        <dbReference type="PROSITE" id="PS50949"/>
    </source>
</evidence>
<evidence type="ECO:0000256" key="4">
    <source>
        <dbReference type="ARBA" id="ARBA00022576"/>
    </source>
</evidence>
<dbReference type="InterPro" id="IPR036390">
    <property type="entry name" value="WH_DNA-bd_sf"/>
</dbReference>
<dbReference type="CDD" id="cd00609">
    <property type="entry name" value="AAT_like"/>
    <property type="match status" value="1"/>
</dbReference>
<evidence type="ECO:0000256" key="5">
    <source>
        <dbReference type="ARBA" id="ARBA00022679"/>
    </source>
</evidence>
<dbReference type="Proteomes" id="UP000521017">
    <property type="component" value="Unassembled WGS sequence"/>
</dbReference>
<reference evidence="11 12" key="1">
    <citation type="submission" date="2020-08" db="EMBL/GenBank/DDBJ databases">
        <title>Genomic Encyclopedia of Type Strains, Phase IV (KMG-V): Genome sequencing to study the core and pangenomes of soil and plant-associated prokaryotes.</title>
        <authorList>
            <person name="Whitman W."/>
        </authorList>
    </citation>
    <scope>NUCLEOTIDE SEQUENCE [LARGE SCALE GENOMIC DNA]</scope>
    <source>
        <strain evidence="11 12">M2T3</strain>
    </source>
</reference>
<dbReference type="RefSeq" id="WP_184629238.1">
    <property type="nucleotide sequence ID" value="NZ_JACHCC010000018.1"/>
</dbReference>
<organism evidence="11 12">
    <name type="scientific">Pedobacter cryoconitis</name>
    <dbReference type="NCBI Taxonomy" id="188932"/>
    <lineage>
        <taxon>Bacteria</taxon>
        <taxon>Pseudomonadati</taxon>
        <taxon>Bacteroidota</taxon>
        <taxon>Sphingobacteriia</taxon>
        <taxon>Sphingobacteriales</taxon>
        <taxon>Sphingobacteriaceae</taxon>
        <taxon>Pedobacter</taxon>
    </lineage>
</organism>
<dbReference type="Pfam" id="PF00155">
    <property type="entry name" value="Aminotran_1_2"/>
    <property type="match status" value="1"/>
</dbReference>
<dbReference type="SUPFAM" id="SSF46785">
    <property type="entry name" value="Winged helix' DNA-binding domain"/>
    <property type="match status" value="1"/>
</dbReference>
<dbReference type="Gene3D" id="1.10.10.10">
    <property type="entry name" value="Winged helix-like DNA-binding domain superfamily/Winged helix DNA-binding domain"/>
    <property type="match status" value="1"/>
</dbReference>
<evidence type="ECO:0000256" key="2">
    <source>
        <dbReference type="ARBA" id="ARBA00005384"/>
    </source>
</evidence>
<comment type="cofactor">
    <cofactor evidence="1">
        <name>pyridoxal 5'-phosphate</name>
        <dbReference type="ChEBI" id="CHEBI:597326"/>
    </cofactor>
</comment>
<evidence type="ECO:0000256" key="7">
    <source>
        <dbReference type="ARBA" id="ARBA00023015"/>
    </source>
</evidence>
<dbReference type="PROSITE" id="PS50949">
    <property type="entry name" value="HTH_GNTR"/>
    <property type="match status" value="1"/>
</dbReference>
<evidence type="ECO:0000256" key="6">
    <source>
        <dbReference type="ARBA" id="ARBA00022898"/>
    </source>
</evidence>
<dbReference type="CDD" id="cd07377">
    <property type="entry name" value="WHTH_GntR"/>
    <property type="match status" value="1"/>
</dbReference>
<dbReference type="GO" id="GO:0003700">
    <property type="term" value="F:DNA-binding transcription factor activity"/>
    <property type="evidence" value="ECO:0007669"/>
    <property type="project" value="InterPro"/>
</dbReference>
<dbReference type="InterPro" id="IPR015421">
    <property type="entry name" value="PyrdxlP-dep_Trfase_major"/>
</dbReference>
<dbReference type="GO" id="GO:0008483">
    <property type="term" value="F:transaminase activity"/>
    <property type="evidence" value="ECO:0007669"/>
    <property type="project" value="UniProtKB-KW"/>
</dbReference>
<dbReference type="GO" id="GO:0030170">
    <property type="term" value="F:pyridoxal phosphate binding"/>
    <property type="evidence" value="ECO:0007669"/>
    <property type="project" value="InterPro"/>
</dbReference>
<keyword evidence="6" id="KW-0663">Pyridoxal phosphate</keyword>